<accession>A0A7W7ZKZ2</accession>
<evidence type="ECO:0000313" key="9">
    <source>
        <dbReference type="EMBL" id="MBB5061484.1"/>
    </source>
</evidence>
<evidence type="ECO:0000256" key="2">
    <source>
        <dbReference type="ARBA" id="ARBA00005992"/>
    </source>
</evidence>
<keyword evidence="3" id="KW-0808">Transferase</keyword>
<feature type="active site" description="Nucleophile" evidence="7">
    <location>
        <position position="271"/>
    </location>
</feature>
<evidence type="ECO:0000256" key="1">
    <source>
        <dbReference type="ARBA" id="ARBA00004752"/>
    </source>
</evidence>
<keyword evidence="5 7" id="KW-0573">Peptidoglycan synthesis</keyword>
<dbReference type="AlphaFoldDB" id="A0A7W7ZKZ2"/>
<evidence type="ECO:0000313" key="10">
    <source>
        <dbReference type="Proteomes" id="UP000540989"/>
    </source>
</evidence>
<dbReference type="GO" id="GO:0008360">
    <property type="term" value="P:regulation of cell shape"/>
    <property type="evidence" value="ECO:0007669"/>
    <property type="project" value="UniProtKB-UniRule"/>
</dbReference>
<dbReference type="InterPro" id="IPR052905">
    <property type="entry name" value="LD-transpeptidase_YkuD-like"/>
</dbReference>
<dbReference type="InterPro" id="IPR036365">
    <property type="entry name" value="PGBD-like_sf"/>
</dbReference>
<dbReference type="GO" id="GO:0009252">
    <property type="term" value="P:peptidoglycan biosynthetic process"/>
    <property type="evidence" value="ECO:0007669"/>
    <property type="project" value="UniProtKB-UniPathway"/>
</dbReference>
<dbReference type="GO" id="GO:0071555">
    <property type="term" value="P:cell wall organization"/>
    <property type="evidence" value="ECO:0007669"/>
    <property type="project" value="UniProtKB-UniRule"/>
</dbReference>
<dbReference type="Proteomes" id="UP000540989">
    <property type="component" value="Unassembled WGS sequence"/>
</dbReference>
<dbReference type="GO" id="GO:0016740">
    <property type="term" value="F:transferase activity"/>
    <property type="evidence" value="ECO:0007669"/>
    <property type="project" value="UniProtKB-KW"/>
</dbReference>
<dbReference type="EMBL" id="JACHIP010000047">
    <property type="protein sequence ID" value="MBB5061484.1"/>
    <property type="molecule type" value="Genomic_DNA"/>
</dbReference>
<comment type="pathway">
    <text evidence="1 7">Cell wall biogenesis; peptidoglycan biosynthesis.</text>
</comment>
<sequence>MSEFDWLEPPSPGYQRTRLALQHYIPMLSKPEIILQRVGKAVNVGDSYAGLAALRAVLVRDGDLTPGEMVGSSLIYDESTATAVKSFQHRHGLNPDGVLTAESYRQLSVSIEDRVAQLQLTLERWRWISQAFAEPPIVVNIPEFKLRAYDSNLRVVLAMEVIVGGAYHRQTPVFQNQISSIIFRPYWNIPQDIQHREMEPAMRRDSTYLAKHDYEKVSIPGKGFRIRQRPGDRNALGLIKFSLPNRYDIYLHGTPLPKLFEKTRRDFSHGCIRLKDPAALAVWALQLNGGWSKEKVEAAMHGEQTTTVSLVNPIPVLIVYATAFAGEDNVVYFLPDIYKEDKSLAALLQAASKKRHAENVEDAGALSGAINNQVEGRNSKGSL</sequence>
<protein>
    <submittedName>
        <fullName evidence="9">Murein L,D-transpeptidase YcbB/YkuD</fullName>
    </submittedName>
</protein>
<dbReference type="GO" id="GO:0004180">
    <property type="term" value="F:carboxypeptidase activity"/>
    <property type="evidence" value="ECO:0007669"/>
    <property type="project" value="UniProtKB-ARBA"/>
</dbReference>
<proteinExistence type="inferred from homology"/>
<keyword evidence="6 7" id="KW-0961">Cell wall biogenesis/degradation</keyword>
<evidence type="ECO:0000256" key="4">
    <source>
        <dbReference type="ARBA" id="ARBA00022960"/>
    </source>
</evidence>
<dbReference type="Gene3D" id="1.10.101.10">
    <property type="entry name" value="PGBD-like superfamily/PGBD"/>
    <property type="match status" value="1"/>
</dbReference>
<dbReference type="PROSITE" id="PS52029">
    <property type="entry name" value="LD_TPASE"/>
    <property type="match status" value="1"/>
</dbReference>
<keyword evidence="10" id="KW-1185">Reference proteome</keyword>
<organism evidence="9 10">
    <name type="scientific">Granulicella aggregans</name>
    <dbReference type="NCBI Taxonomy" id="474949"/>
    <lineage>
        <taxon>Bacteria</taxon>
        <taxon>Pseudomonadati</taxon>
        <taxon>Acidobacteriota</taxon>
        <taxon>Terriglobia</taxon>
        <taxon>Terriglobales</taxon>
        <taxon>Acidobacteriaceae</taxon>
        <taxon>Granulicella</taxon>
    </lineage>
</organism>
<gene>
    <name evidence="9" type="ORF">HDF16_006220</name>
</gene>
<name>A0A7W7ZKZ2_9BACT</name>
<feature type="active site" description="Proton donor/acceptor" evidence="7">
    <location>
        <position position="252"/>
    </location>
</feature>
<keyword evidence="4 7" id="KW-0133">Cell shape</keyword>
<evidence type="ECO:0000256" key="7">
    <source>
        <dbReference type="PROSITE-ProRule" id="PRU01373"/>
    </source>
</evidence>
<reference evidence="9 10" key="1">
    <citation type="submission" date="2020-08" db="EMBL/GenBank/DDBJ databases">
        <title>Genomic Encyclopedia of Type Strains, Phase IV (KMG-V): Genome sequencing to study the core and pangenomes of soil and plant-associated prokaryotes.</title>
        <authorList>
            <person name="Whitman W."/>
        </authorList>
    </citation>
    <scope>NUCLEOTIDE SEQUENCE [LARGE SCALE GENOMIC DNA]</scope>
    <source>
        <strain evidence="9 10">M8UP14</strain>
    </source>
</reference>
<dbReference type="InterPro" id="IPR036366">
    <property type="entry name" value="PGBDSf"/>
</dbReference>
<evidence type="ECO:0000256" key="5">
    <source>
        <dbReference type="ARBA" id="ARBA00022984"/>
    </source>
</evidence>
<evidence type="ECO:0000256" key="6">
    <source>
        <dbReference type="ARBA" id="ARBA00023316"/>
    </source>
</evidence>
<dbReference type="InterPro" id="IPR002477">
    <property type="entry name" value="Peptidoglycan-bd-like"/>
</dbReference>
<dbReference type="UniPathway" id="UPA00219"/>
<dbReference type="SUPFAM" id="SSF141523">
    <property type="entry name" value="L,D-transpeptidase catalytic domain-like"/>
    <property type="match status" value="1"/>
</dbReference>
<feature type="domain" description="L,D-TPase catalytic" evidence="8">
    <location>
        <begin position="135"/>
        <end position="299"/>
    </location>
</feature>
<dbReference type="Pfam" id="PF01471">
    <property type="entry name" value="PG_binding_1"/>
    <property type="match status" value="1"/>
</dbReference>
<dbReference type="SUPFAM" id="SSF47090">
    <property type="entry name" value="PGBD-like"/>
    <property type="match status" value="1"/>
</dbReference>
<evidence type="ECO:0000259" key="8">
    <source>
        <dbReference type="PROSITE" id="PS52029"/>
    </source>
</evidence>
<comment type="similarity">
    <text evidence="2">Belongs to the YkuD family.</text>
</comment>
<evidence type="ECO:0000256" key="3">
    <source>
        <dbReference type="ARBA" id="ARBA00022679"/>
    </source>
</evidence>
<dbReference type="InterPro" id="IPR005490">
    <property type="entry name" value="LD_TPept_cat_dom"/>
</dbReference>
<dbReference type="Pfam" id="PF03734">
    <property type="entry name" value="YkuD"/>
    <property type="match status" value="1"/>
</dbReference>
<dbReference type="PANTHER" id="PTHR41533:SF2">
    <property type="entry name" value="BLR7131 PROTEIN"/>
    <property type="match status" value="1"/>
</dbReference>
<dbReference type="PANTHER" id="PTHR41533">
    <property type="entry name" value="L,D-TRANSPEPTIDASE HI_1667-RELATED"/>
    <property type="match status" value="1"/>
</dbReference>
<dbReference type="CDD" id="cd16913">
    <property type="entry name" value="YkuD_like"/>
    <property type="match status" value="1"/>
</dbReference>
<comment type="caution">
    <text evidence="9">The sequence shown here is derived from an EMBL/GenBank/DDBJ whole genome shotgun (WGS) entry which is preliminary data.</text>
</comment>
<dbReference type="InterPro" id="IPR038063">
    <property type="entry name" value="Transpep_catalytic_dom"/>
</dbReference>
<dbReference type="Gene3D" id="2.40.440.10">
    <property type="entry name" value="L,D-transpeptidase catalytic domain-like"/>
    <property type="match status" value="1"/>
</dbReference>